<dbReference type="PANTHER" id="PTHR46481:SF10">
    <property type="entry name" value="ZINC FINGER BED DOMAIN-CONTAINING PROTEIN 39"/>
    <property type="match status" value="1"/>
</dbReference>
<dbReference type="PANTHER" id="PTHR46481">
    <property type="entry name" value="ZINC FINGER BED DOMAIN-CONTAINING PROTEIN 4"/>
    <property type="match status" value="1"/>
</dbReference>
<name>A0AAD6YGE3_9AGAR</name>
<dbReference type="GO" id="GO:0008270">
    <property type="term" value="F:zinc ion binding"/>
    <property type="evidence" value="ECO:0007669"/>
    <property type="project" value="UniProtKB-KW"/>
</dbReference>
<keyword evidence="2" id="KW-0479">Metal-binding</keyword>
<keyword evidence="7" id="KW-1185">Reference proteome</keyword>
<dbReference type="Proteomes" id="UP001219525">
    <property type="component" value="Unassembled WGS sequence"/>
</dbReference>
<evidence type="ECO:0000256" key="2">
    <source>
        <dbReference type="ARBA" id="ARBA00022723"/>
    </source>
</evidence>
<organism evidence="6 7">
    <name type="scientific">Mycena pura</name>
    <dbReference type="NCBI Taxonomy" id="153505"/>
    <lineage>
        <taxon>Eukaryota</taxon>
        <taxon>Fungi</taxon>
        <taxon>Dikarya</taxon>
        <taxon>Basidiomycota</taxon>
        <taxon>Agaricomycotina</taxon>
        <taxon>Agaricomycetes</taxon>
        <taxon>Agaricomycetidae</taxon>
        <taxon>Agaricales</taxon>
        <taxon>Marasmiineae</taxon>
        <taxon>Mycenaceae</taxon>
        <taxon>Mycena</taxon>
    </lineage>
</organism>
<comment type="caution">
    <text evidence="6">The sequence shown here is derived from an EMBL/GenBank/DDBJ whole genome shotgun (WGS) entry which is preliminary data.</text>
</comment>
<evidence type="ECO:0000313" key="6">
    <source>
        <dbReference type="EMBL" id="KAJ7208513.1"/>
    </source>
</evidence>
<protein>
    <submittedName>
        <fullName evidence="6">Uncharacterized protein</fullName>
    </submittedName>
</protein>
<dbReference type="EMBL" id="JARJCW010000033">
    <property type="protein sequence ID" value="KAJ7208513.1"/>
    <property type="molecule type" value="Genomic_DNA"/>
</dbReference>
<keyword evidence="5" id="KW-0539">Nucleus</keyword>
<evidence type="ECO:0000256" key="4">
    <source>
        <dbReference type="ARBA" id="ARBA00022833"/>
    </source>
</evidence>
<keyword evidence="4" id="KW-0862">Zinc</keyword>
<dbReference type="GO" id="GO:0005634">
    <property type="term" value="C:nucleus"/>
    <property type="evidence" value="ECO:0007669"/>
    <property type="project" value="UniProtKB-SubCell"/>
</dbReference>
<dbReference type="AlphaFoldDB" id="A0AAD6YGE3"/>
<feature type="non-terminal residue" evidence="6">
    <location>
        <position position="178"/>
    </location>
</feature>
<evidence type="ECO:0000256" key="5">
    <source>
        <dbReference type="ARBA" id="ARBA00023242"/>
    </source>
</evidence>
<accession>A0AAD6YGE3</accession>
<proteinExistence type="predicted"/>
<evidence type="ECO:0000313" key="7">
    <source>
        <dbReference type="Proteomes" id="UP001219525"/>
    </source>
</evidence>
<dbReference type="InterPro" id="IPR052035">
    <property type="entry name" value="ZnF_BED_domain_contain"/>
</dbReference>
<evidence type="ECO:0000256" key="1">
    <source>
        <dbReference type="ARBA" id="ARBA00004123"/>
    </source>
</evidence>
<feature type="non-terminal residue" evidence="6">
    <location>
        <position position="1"/>
    </location>
</feature>
<comment type="subcellular location">
    <subcellularLocation>
        <location evidence="1">Nucleus</location>
    </subcellularLocation>
</comment>
<gene>
    <name evidence="6" type="ORF">GGX14DRAFT_318056</name>
</gene>
<keyword evidence="3" id="KW-0863">Zinc-finger</keyword>
<reference evidence="6" key="1">
    <citation type="submission" date="2023-03" db="EMBL/GenBank/DDBJ databases">
        <title>Massive genome expansion in bonnet fungi (Mycena s.s.) driven by repeated elements and novel gene families across ecological guilds.</title>
        <authorList>
            <consortium name="Lawrence Berkeley National Laboratory"/>
            <person name="Harder C.B."/>
            <person name="Miyauchi S."/>
            <person name="Viragh M."/>
            <person name="Kuo A."/>
            <person name="Thoen E."/>
            <person name="Andreopoulos B."/>
            <person name="Lu D."/>
            <person name="Skrede I."/>
            <person name="Drula E."/>
            <person name="Henrissat B."/>
            <person name="Morin E."/>
            <person name="Kohler A."/>
            <person name="Barry K."/>
            <person name="LaButti K."/>
            <person name="Morin E."/>
            <person name="Salamov A."/>
            <person name="Lipzen A."/>
            <person name="Mereny Z."/>
            <person name="Hegedus B."/>
            <person name="Baldrian P."/>
            <person name="Stursova M."/>
            <person name="Weitz H."/>
            <person name="Taylor A."/>
            <person name="Grigoriev I.V."/>
            <person name="Nagy L.G."/>
            <person name="Martin F."/>
            <person name="Kauserud H."/>
        </authorList>
    </citation>
    <scope>NUCLEOTIDE SEQUENCE</scope>
    <source>
        <strain evidence="6">9144</strain>
    </source>
</reference>
<evidence type="ECO:0000256" key="3">
    <source>
        <dbReference type="ARBA" id="ARBA00022771"/>
    </source>
</evidence>
<sequence>YTHYKDPVIVTGEDGIVRYHFVCKRHPSKIVKRARYDTSTSNLGNHIKTCDPGVNAIKKYTTGGDYNVGRFRLNLALWVAVHNRPHLAVTDEELVAAFRTLQPNVHVPSNNTIGRDIKRIHALTKPEVKKLLTNHDGGIHAMLDGWTAPNVLSIVGLVVQIVEKNELKSFLLDMIPCV</sequence>